<keyword evidence="1" id="KW-1133">Transmembrane helix</keyword>
<dbReference type="OrthoDB" id="5905880at2"/>
<dbReference type="AlphaFoldDB" id="A0A1G8G952"/>
<sequence>MNRHYYISDSLDELEHLESELKANGIETEQMHVLSEQDAELGQRRLHEVPEVMRKDVVRGGKYGLGIGLALAVVVVLLGYLAGWSETAAGWVPVLFLAAVLLGFCLWEGSFFGLQRPSGDMRRFGPRLHAGQHVFFVDVQPDQEPLLDMVVGHHPRLEVAGFGAAMPRWVLAWEQAWHRFKRMM</sequence>
<evidence type="ECO:0000313" key="2">
    <source>
        <dbReference type="EMBL" id="SDH90927.1"/>
    </source>
</evidence>
<organism evidence="2 3">
    <name type="scientific">Pseudomonas panipatensis</name>
    <dbReference type="NCBI Taxonomy" id="428992"/>
    <lineage>
        <taxon>Bacteria</taxon>
        <taxon>Pseudomonadati</taxon>
        <taxon>Pseudomonadota</taxon>
        <taxon>Gammaproteobacteria</taxon>
        <taxon>Pseudomonadales</taxon>
        <taxon>Pseudomonadaceae</taxon>
        <taxon>Pseudomonas</taxon>
    </lineage>
</organism>
<gene>
    <name evidence="2" type="ORF">SAMN05216272_10491</name>
</gene>
<keyword evidence="1" id="KW-0472">Membrane</keyword>
<keyword evidence="3" id="KW-1185">Reference proteome</keyword>
<dbReference type="Proteomes" id="UP000199636">
    <property type="component" value="Unassembled WGS sequence"/>
</dbReference>
<proteinExistence type="predicted"/>
<protein>
    <recommendedName>
        <fullName evidence="4">NAD/FAD-utilizing enzyme apparently involved in cell division</fullName>
    </recommendedName>
</protein>
<reference evidence="3" key="1">
    <citation type="submission" date="2016-10" db="EMBL/GenBank/DDBJ databases">
        <authorList>
            <person name="Varghese N."/>
            <person name="Submissions S."/>
        </authorList>
    </citation>
    <scope>NUCLEOTIDE SEQUENCE [LARGE SCALE GENOMIC DNA]</scope>
    <source>
        <strain evidence="3">CCM 7469</strain>
    </source>
</reference>
<evidence type="ECO:0008006" key="4">
    <source>
        <dbReference type="Google" id="ProtNLM"/>
    </source>
</evidence>
<accession>A0A1G8G952</accession>
<dbReference type="EMBL" id="FNDS01000004">
    <property type="protein sequence ID" value="SDH90927.1"/>
    <property type="molecule type" value="Genomic_DNA"/>
</dbReference>
<feature type="transmembrane region" description="Helical" evidence="1">
    <location>
        <begin position="63"/>
        <end position="82"/>
    </location>
</feature>
<keyword evidence="1" id="KW-0812">Transmembrane</keyword>
<name>A0A1G8G952_9PSED</name>
<evidence type="ECO:0000256" key="1">
    <source>
        <dbReference type="SAM" id="Phobius"/>
    </source>
</evidence>
<dbReference type="RefSeq" id="WP_090262525.1">
    <property type="nucleotide sequence ID" value="NZ_FNDS01000004.1"/>
</dbReference>
<evidence type="ECO:0000313" key="3">
    <source>
        <dbReference type="Proteomes" id="UP000199636"/>
    </source>
</evidence>
<feature type="transmembrane region" description="Helical" evidence="1">
    <location>
        <begin position="88"/>
        <end position="114"/>
    </location>
</feature>
<dbReference type="STRING" id="428992.SAMN05216272_10491"/>